<evidence type="ECO:0000256" key="1">
    <source>
        <dbReference type="ARBA" id="ARBA00001965"/>
    </source>
</evidence>
<evidence type="ECO:0000256" key="6">
    <source>
        <dbReference type="ARBA" id="ARBA00023004"/>
    </source>
</evidence>
<dbReference type="InterPro" id="IPR015889">
    <property type="entry name" value="Intradiol_dOase_core"/>
</dbReference>
<comment type="similarity">
    <text evidence="2">Belongs to the intradiol ring-cleavage dioxygenase family.</text>
</comment>
<dbReference type="InterPro" id="IPR000627">
    <property type="entry name" value="Intradiol_dOase_C"/>
</dbReference>
<dbReference type="Pfam" id="PF04444">
    <property type="entry name" value="Dioxygenase_N"/>
    <property type="match status" value="1"/>
</dbReference>
<gene>
    <name evidence="9" type="ORF">BN869_000000981_1</name>
</gene>
<accession>A0A0B7JQY5</accession>
<feature type="domain" description="Catechol dioxygenase N-terminal" evidence="8">
    <location>
        <begin position="35"/>
        <end position="107"/>
    </location>
</feature>
<dbReference type="PANTHER" id="PTHR33711">
    <property type="entry name" value="DIOXYGENASE, PUTATIVE (AFU_ORTHOLOGUE AFUA_2G02910)-RELATED"/>
    <property type="match status" value="1"/>
</dbReference>
<comment type="cofactor">
    <cofactor evidence="1">
        <name>Fe(3+)</name>
        <dbReference type="ChEBI" id="CHEBI:29034"/>
    </cofactor>
</comment>
<dbReference type="Gene3D" id="2.60.130.10">
    <property type="entry name" value="Aromatic compound dioxygenase"/>
    <property type="match status" value="1"/>
</dbReference>
<dbReference type="GO" id="GO:0018576">
    <property type="term" value="F:catechol 1,2-dioxygenase activity"/>
    <property type="evidence" value="ECO:0007669"/>
    <property type="project" value="InterPro"/>
</dbReference>
<evidence type="ECO:0000256" key="2">
    <source>
        <dbReference type="ARBA" id="ARBA00007825"/>
    </source>
</evidence>
<organism evidence="9">
    <name type="scientific">Bionectria ochroleuca</name>
    <name type="common">Gliocladium roseum</name>
    <dbReference type="NCBI Taxonomy" id="29856"/>
    <lineage>
        <taxon>Eukaryota</taxon>
        <taxon>Fungi</taxon>
        <taxon>Dikarya</taxon>
        <taxon>Ascomycota</taxon>
        <taxon>Pezizomycotina</taxon>
        <taxon>Sordariomycetes</taxon>
        <taxon>Hypocreomycetidae</taxon>
        <taxon>Hypocreales</taxon>
        <taxon>Bionectriaceae</taxon>
        <taxon>Clonostachys</taxon>
    </lineage>
</organism>
<dbReference type="GO" id="GO:0008199">
    <property type="term" value="F:ferric iron binding"/>
    <property type="evidence" value="ECO:0007669"/>
    <property type="project" value="InterPro"/>
</dbReference>
<dbReference type="GO" id="GO:0009712">
    <property type="term" value="P:catechol-containing compound metabolic process"/>
    <property type="evidence" value="ECO:0007669"/>
    <property type="project" value="InterPro"/>
</dbReference>
<keyword evidence="6" id="KW-0408">Iron</keyword>
<dbReference type="Pfam" id="PF00775">
    <property type="entry name" value="Dioxygenase_C"/>
    <property type="match status" value="1"/>
</dbReference>
<dbReference type="SUPFAM" id="SSF49482">
    <property type="entry name" value="Aromatic compound dioxygenase"/>
    <property type="match status" value="1"/>
</dbReference>
<dbReference type="PANTHER" id="PTHR33711:SF7">
    <property type="entry name" value="INTRADIOL RING-CLEAVAGE DIOXYGENASES DOMAIN-CONTAINING PROTEIN-RELATED"/>
    <property type="match status" value="1"/>
</dbReference>
<evidence type="ECO:0000256" key="4">
    <source>
        <dbReference type="ARBA" id="ARBA00022964"/>
    </source>
</evidence>
<dbReference type="AlphaFoldDB" id="A0A0B7JQY5"/>
<evidence type="ECO:0008006" key="10">
    <source>
        <dbReference type="Google" id="ProtNLM"/>
    </source>
</evidence>
<dbReference type="InterPro" id="IPR007535">
    <property type="entry name" value="Catechol_dOase_N"/>
</dbReference>
<dbReference type="InterPro" id="IPR050770">
    <property type="entry name" value="Intradiol_RC_Dioxygenase"/>
</dbReference>
<evidence type="ECO:0000256" key="5">
    <source>
        <dbReference type="ARBA" id="ARBA00023002"/>
    </source>
</evidence>
<reference evidence="9" key="1">
    <citation type="submission" date="2015-01" db="EMBL/GenBank/DDBJ databases">
        <authorList>
            <person name="Durling Mikael"/>
        </authorList>
    </citation>
    <scope>NUCLEOTIDE SEQUENCE</scope>
</reference>
<sequence>MSQTKHTPPDIPPMKDLTIENITDNVHSINSKCGDGRLKFLLERLVNHLHDFARETRLSIAEWETAIKFLVDVGDISSDVRHEFVLLSDVLGLSLLVDAIDHPKLKNSTEGTVLGPFHTTDAHTVSNGHQISNDPDGEPLLAICTIKDTNGDPIPDVAVDVWETDSKGFYDVQYAGRTTPDGRAIVRSDKDGIIYFNAIVPVPYPIPNDGPVGKLLERLNRHCYRPSHMHFMFKKEGYDRLITALYLRGDPYETSDAVFGVKESLIIDLGKVGDVEGLAEKYGVSPETRLLRYDFVLITEQESQGAREEDAWKEARRQNCNLKVVNGMLIPE</sequence>
<keyword evidence="4" id="KW-0223">Dioxygenase</keyword>
<proteinExistence type="inferred from homology"/>
<evidence type="ECO:0000256" key="3">
    <source>
        <dbReference type="ARBA" id="ARBA00022723"/>
    </source>
</evidence>
<protein>
    <recommendedName>
        <fullName evidence="10">Intradiol ring-cleavage dioxygenases domain-containing protein</fullName>
    </recommendedName>
</protein>
<keyword evidence="5" id="KW-0560">Oxidoreductase</keyword>
<dbReference type="EMBL" id="CDPU01000001">
    <property type="protein sequence ID" value="CEO44926.1"/>
    <property type="molecule type" value="Genomic_DNA"/>
</dbReference>
<keyword evidence="3" id="KW-0479">Metal-binding</keyword>
<evidence type="ECO:0000313" key="9">
    <source>
        <dbReference type="EMBL" id="CEO44926.1"/>
    </source>
</evidence>
<evidence type="ECO:0000259" key="7">
    <source>
        <dbReference type="Pfam" id="PF00775"/>
    </source>
</evidence>
<name>A0A0B7JQY5_BIOOC</name>
<feature type="domain" description="Intradiol ring-cleavage dioxygenases" evidence="7">
    <location>
        <begin position="129"/>
        <end position="297"/>
    </location>
</feature>
<evidence type="ECO:0000259" key="8">
    <source>
        <dbReference type="Pfam" id="PF04444"/>
    </source>
</evidence>